<dbReference type="PROSITE" id="PS50862">
    <property type="entry name" value="AA_TRNA_LIGASE_II"/>
    <property type="match status" value="1"/>
</dbReference>
<dbReference type="Gene3D" id="3.30.930.10">
    <property type="entry name" value="Bira Bifunctional Protein, Domain 2"/>
    <property type="match status" value="1"/>
</dbReference>
<feature type="domain" description="Aminoacyl-transfer RNA synthetases class-II family profile" evidence="1">
    <location>
        <begin position="157"/>
        <end position="304"/>
    </location>
</feature>
<dbReference type="RefSeq" id="WP_309797683.1">
    <property type="nucleotide sequence ID" value="NZ_BAAAHY010000005.1"/>
</dbReference>
<sequence>MSTQSLLPELPSGAAEFGRKLVEHGWLIPTMAPGVNGLSEDAERVVAGLNRRAGQIARAMPESPALRSLRFPPVNGQELLQRTNYLTSFPQLVGAVDVFDGDSRDHRALLESVDSGERGWRDRLAPSDLVLVPAVCHSLYPHLQGTIADGEWYELTGECFRNEPSEDPFRMVSFRMREYVLLGTPEQALAHRDRWLAEAQTLLTGLGLTVRIEGANDPFFGRSGRLLASGQRAAELKFELLVEAVPGRSTAVASGNWHQDHFGGEFGIRSADGEPAHSACFGFGLERIMLALVARHGFRLADWPADVRNALQG</sequence>
<gene>
    <name evidence="2" type="ORF">JOE69_001631</name>
</gene>
<dbReference type="SUPFAM" id="SSF55681">
    <property type="entry name" value="Class II aaRS and biotin synthetases"/>
    <property type="match status" value="1"/>
</dbReference>
<dbReference type="InterPro" id="IPR006195">
    <property type="entry name" value="aa-tRNA-synth_II"/>
</dbReference>
<evidence type="ECO:0000259" key="1">
    <source>
        <dbReference type="PROSITE" id="PS50862"/>
    </source>
</evidence>
<dbReference type="Proteomes" id="UP001185069">
    <property type="component" value="Unassembled WGS sequence"/>
</dbReference>
<evidence type="ECO:0000313" key="2">
    <source>
        <dbReference type="EMBL" id="MDR6269393.1"/>
    </source>
</evidence>
<dbReference type="InterPro" id="IPR045864">
    <property type="entry name" value="aa-tRNA-synth_II/BPL/LPL"/>
</dbReference>
<protein>
    <submittedName>
        <fullName evidence="2">Seryl-tRNA synthetase</fullName>
    </submittedName>
</protein>
<comment type="caution">
    <text evidence="2">The sequence shown here is derived from an EMBL/GenBank/DDBJ whole genome shotgun (WGS) entry which is preliminary data.</text>
</comment>
<organism evidence="2 3">
    <name type="scientific">Arthrobacter russicus</name>
    <dbReference type="NCBI Taxonomy" id="172040"/>
    <lineage>
        <taxon>Bacteria</taxon>
        <taxon>Bacillati</taxon>
        <taxon>Actinomycetota</taxon>
        <taxon>Actinomycetes</taxon>
        <taxon>Micrococcales</taxon>
        <taxon>Micrococcaceae</taxon>
        <taxon>Arthrobacter</taxon>
    </lineage>
</organism>
<accession>A0ABU1JAE1</accession>
<proteinExistence type="predicted"/>
<evidence type="ECO:0000313" key="3">
    <source>
        <dbReference type="Proteomes" id="UP001185069"/>
    </source>
</evidence>
<reference evidence="2 3" key="1">
    <citation type="submission" date="2023-07" db="EMBL/GenBank/DDBJ databases">
        <title>Sequencing the genomes of 1000 actinobacteria strains.</title>
        <authorList>
            <person name="Klenk H.-P."/>
        </authorList>
    </citation>
    <scope>NUCLEOTIDE SEQUENCE [LARGE SCALE GENOMIC DNA]</scope>
    <source>
        <strain evidence="2 3">DSM 14555</strain>
    </source>
</reference>
<name>A0ABU1JAE1_9MICC</name>
<dbReference type="EMBL" id="JAVDQF010000001">
    <property type="protein sequence ID" value="MDR6269393.1"/>
    <property type="molecule type" value="Genomic_DNA"/>
</dbReference>
<keyword evidence="3" id="KW-1185">Reference proteome</keyword>